<feature type="compositionally biased region" description="Gly residues" evidence="1">
    <location>
        <begin position="9"/>
        <end position="21"/>
    </location>
</feature>
<sequence>MLDHVQAVDGGGAGAGNGGGVEETGGLEDCLTAPAGVVDGLGGGALARDSALAHVREGDRRGGGRSCEGGAEIVGLDGRMAMSADGSGGMAETGRGRSVVRGSDGSRGLAVLRGKLRCRLPVDPCRRTRGPRERGGEKAIGGGDGFWRERRWFDWEIEGGHGDSGNLERGEIDEGG</sequence>
<organism evidence="2 3">
    <name type="scientific">Asparagus officinalis</name>
    <name type="common">Garden asparagus</name>
    <dbReference type="NCBI Taxonomy" id="4686"/>
    <lineage>
        <taxon>Eukaryota</taxon>
        <taxon>Viridiplantae</taxon>
        <taxon>Streptophyta</taxon>
        <taxon>Embryophyta</taxon>
        <taxon>Tracheophyta</taxon>
        <taxon>Spermatophyta</taxon>
        <taxon>Magnoliopsida</taxon>
        <taxon>Liliopsida</taxon>
        <taxon>Asparagales</taxon>
        <taxon>Asparagaceae</taxon>
        <taxon>Asparagoideae</taxon>
        <taxon>Asparagus</taxon>
    </lineage>
</organism>
<dbReference type="Proteomes" id="UP000243459">
    <property type="component" value="Chromosome 4"/>
</dbReference>
<evidence type="ECO:0000256" key="1">
    <source>
        <dbReference type="SAM" id="MobiDB-lite"/>
    </source>
</evidence>
<feature type="region of interest" description="Disordered" evidence="1">
    <location>
        <begin position="1"/>
        <end position="21"/>
    </location>
</feature>
<proteinExistence type="predicted"/>
<protein>
    <submittedName>
        <fullName evidence="2">Uncharacterized protein</fullName>
    </submittedName>
</protein>
<reference evidence="3" key="1">
    <citation type="journal article" date="2017" name="Nat. Commun.">
        <title>The asparagus genome sheds light on the origin and evolution of a young Y chromosome.</title>
        <authorList>
            <person name="Harkess A."/>
            <person name="Zhou J."/>
            <person name="Xu C."/>
            <person name="Bowers J.E."/>
            <person name="Van der Hulst R."/>
            <person name="Ayyampalayam S."/>
            <person name="Mercati F."/>
            <person name="Riccardi P."/>
            <person name="McKain M.R."/>
            <person name="Kakrana A."/>
            <person name="Tang H."/>
            <person name="Ray J."/>
            <person name="Groenendijk J."/>
            <person name="Arikit S."/>
            <person name="Mathioni S.M."/>
            <person name="Nakano M."/>
            <person name="Shan H."/>
            <person name="Telgmann-Rauber A."/>
            <person name="Kanno A."/>
            <person name="Yue Z."/>
            <person name="Chen H."/>
            <person name="Li W."/>
            <person name="Chen Y."/>
            <person name="Xu X."/>
            <person name="Zhang Y."/>
            <person name="Luo S."/>
            <person name="Chen H."/>
            <person name="Gao J."/>
            <person name="Mao Z."/>
            <person name="Pires J.C."/>
            <person name="Luo M."/>
            <person name="Kudrna D."/>
            <person name="Wing R.A."/>
            <person name="Meyers B.C."/>
            <person name="Yi K."/>
            <person name="Kong H."/>
            <person name="Lavrijsen P."/>
            <person name="Sunseri F."/>
            <person name="Falavigna A."/>
            <person name="Ye Y."/>
            <person name="Leebens-Mack J.H."/>
            <person name="Chen G."/>
        </authorList>
    </citation>
    <scope>NUCLEOTIDE SEQUENCE [LARGE SCALE GENOMIC DNA]</scope>
    <source>
        <strain evidence="3">cv. DH0086</strain>
    </source>
</reference>
<evidence type="ECO:0000313" key="3">
    <source>
        <dbReference type="Proteomes" id="UP000243459"/>
    </source>
</evidence>
<feature type="region of interest" description="Disordered" evidence="1">
    <location>
        <begin position="157"/>
        <end position="176"/>
    </location>
</feature>
<name>A0A5P1F7G1_ASPOF</name>
<dbReference type="Gramene" id="ONK73347">
    <property type="protein sequence ID" value="ONK73347"/>
    <property type="gene ID" value="A4U43_C04F30110"/>
</dbReference>
<feature type="region of interest" description="Disordered" evidence="1">
    <location>
        <begin position="86"/>
        <end position="105"/>
    </location>
</feature>
<evidence type="ECO:0000313" key="2">
    <source>
        <dbReference type="EMBL" id="ONK73347.1"/>
    </source>
</evidence>
<gene>
    <name evidence="2" type="ORF">A4U43_C04F30110</name>
</gene>
<keyword evidence="3" id="KW-1185">Reference proteome</keyword>
<feature type="compositionally biased region" description="Low complexity" evidence="1">
    <location>
        <begin position="96"/>
        <end position="105"/>
    </location>
</feature>
<accession>A0A5P1F7G1</accession>
<dbReference type="AlphaFoldDB" id="A0A5P1F7G1"/>
<dbReference type="EMBL" id="CM007384">
    <property type="protein sequence ID" value="ONK73347.1"/>
    <property type="molecule type" value="Genomic_DNA"/>
</dbReference>